<accession>W4V0G1</accession>
<evidence type="ECO:0000313" key="8">
    <source>
        <dbReference type="Proteomes" id="UP000019109"/>
    </source>
</evidence>
<dbReference type="Pfam" id="PF00698">
    <property type="entry name" value="Acyl_transf_1"/>
    <property type="match status" value="1"/>
</dbReference>
<dbReference type="Gene3D" id="3.40.366.10">
    <property type="entry name" value="Malonyl-Coenzyme A Acyl Carrier Protein, domain 2"/>
    <property type="match status" value="1"/>
</dbReference>
<dbReference type="RefSeq" id="WP_369347545.1">
    <property type="nucleotide sequence ID" value="NZ_BAVR01000001.1"/>
</dbReference>
<protein>
    <recommendedName>
        <fullName evidence="2">[acyl-carrier-protein] S-malonyltransferase</fullName>
        <ecNumber evidence="2">2.3.1.39</ecNumber>
    </recommendedName>
</protein>
<keyword evidence="4" id="KW-0012">Acyltransferase</keyword>
<dbReference type="STRING" id="1294263.JCM21531_37"/>
<evidence type="ECO:0000256" key="4">
    <source>
        <dbReference type="ARBA" id="ARBA00023315"/>
    </source>
</evidence>
<comment type="caution">
    <text evidence="7">The sequence shown here is derived from an EMBL/GenBank/DDBJ whole genome shotgun (WGS) entry which is preliminary data.</text>
</comment>
<dbReference type="AlphaFoldDB" id="W4V0G1"/>
<evidence type="ECO:0000256" key="2">
    <source>
        <dbReference type="ARBA" id="ARBA00013258"/>
    </source>
</evidence>
<dbReference type="InterPro" id="IPR016036">
    <property type="entry name" value="Malonyl_transacylase_ACP-bd"/>
</dbReference>
<dbReference type="SMART" id="SM00827">
    <property type="entry name" value="PKS_AT"/>
    <property type="match status" value="1"/>
</dbReference>
<feature type="domain" description="Malonyl-CoA:ACP transacylase (MAT)" evidence="6">
    <location>
        <begin position="7"/>
        <end position="249"/>
    </location>
</feature>
<reference evidence="7" key="1">
    <citation type="journal article" date="2014" name="Genome Announc.">
        <title>Draft Genome Sequence of Clostridium straminisolvens Strain JCM 21531T, Isolated from a Cellulose-Degrading Bacterial Community.</title>
        <authorList>
            <person name="Yuki M."/>
            <person name="Oshima K."/>
            <person name="Suda W."/>
            <person name="Sakamoto M."/>
            <person name="Kitamura K."/>
            <person name="Iida T."/>
            <person name="Hattori M."/>
            <person name="Ohkuma M."/>
        </authorList>
    </citation>
    <scope>NUCLEOTIDE SEQUENCE [LARGE SCALE GENOMIC DNA]</scope>
    <source>
        <strain evidence="7">JCM 21531</strain>
    </source>
</reference>
<dbReference type="InterPro" id="IPR050858">
    <property type="entry name" value="Mal-CoA-ACP_Trans/PKS_FabD"/>
</dbReference>
<comment type="catalytic activity">
    <reaction evidence="5">
        <text>holo-[ACP] + malonyl-CoA = malonyl-[ACP] + CoA</text>
        <dbReference type="Rhea" id="RHEA:41792"/>
        <dbReference type="Rhea" id="RHEA-COMP:9623"/>
        <dbReference type="Rhea" id="RHEA-COMP:9685"/>
        <dbReference type="ChEBI" id="CHEBI:57287"/>
        <dbReference type="ChEBI" id="CHEBI:57384"/>
        <dbReference type="ChEBI" id="CHEBI:64479"/>
        <dbReference type="ChEBI" id="CHEBI:78449"/>
        <dbReference type="EC" id="2.3.1.39"/>
    </reaction>
</comment>
<proteinExistence type="inferred from homology"/>
<keyword evidence="8" id="KW-1185">Reference proteome</keyword>
<dbReference type="InterPro" id="IPR014043">
    <property type="entry name" value="Acyl_transferase_dom"/>
</dbReference>
<dbReference type="InterPro" id="IPR001227">
    <property type="entry name" value="Ac_transferase_dom_sf"/>
</dbReference>
<evidence type="ECO:0000313" key="7">
    <source>
        <dbReference type="EMBL" id="GAE86716.1"/>
    </source>
</evidence>
<dbReference type="InterPro" id="IPR004410">
    <property type="entry name" value="Malonyl_CoA-ACP_transAc_FabD"/>
</dbReference>
<dbReference type="GO" id="GO:0006633">
    <property type="term" value="P:fatty acid biosynthetic process"/>
    <property type="evidence" value="ECO:0007669"/>
    <property type="project" value="TreeGrafter"/>
</dbReference>
<keyword evidence="3" id="KW-0808">Transferase</keyword>
<dbReference type="SUPFAM" id="SSF52151">
    <property type="entry name" value="FabD/lysophospholipase-like"/>
    <property type="match status" value="1"/>
</dbReference>
<evidence type="ECO:0000256" key="5">
    <source>
        <dbReference type="ARBA" id="ARBA00048462"/>
    </source>
</evidence>
<dbReference type="EMBL" id="BAVR01000001">
    <property type="protein sequence ID" value="GAE86716.1"/>
    <property type="molecule type" value="Genomic_DNA"/>
</dbReference>
<dbReference type="EC" id="2.3.1.39" evidence="2"/>
<gene>
    <name evidence="7" type="ORF">JCM21531_37</name>
</gene>
<dbReference type="NCBIfam" id="TIGR00128">
    <property type="entry name" value="fabD"/>
    <property type="match status" value="1"/>
</dbReference>
<comment type="similarity">
    <text evidence="1">Belongs to the FabD family.</text>
</comment>
<evidence type="ECO:0000256" key="1">
    <source>
        <dbReference type="ARBA" id="ARBA00008217"/>
    </source>
</evidence>
<organism evidence="7 8">
    <name type="scientific">Acetivibrio straminisolvens JCM 21531</name>
    <dbReference type="NCBI Taxonomy" id="1294263"/>
    <lineage>
        <taxon>Bacteria</taxon>
        <taxon>Bacillati</taxon>
        <taxon>Bacillota</taxon>
        <taxon>Clostridia</taxon>
        <taxon>Eubacteriales</taxon>
        <taxon>Oscillospiraceae</taxon>
        <taxon>Acetivibrio</taxon>
    </lineage>
</organism>
<dbReference type="GO" id="GO:0005829">
    <property type="term" value="C:cytosol"/>
    <property type="evidence" value="ECO:0007669"/>
    <property type="project" value="TreeGrafter"/>
</dbReference>
<name>W4V0G1_9FIRM</name>
<dbReference type="SUPFAM" id="SSF55048">
    <property type="entry name" value="Probable ACP-binding domain of malonyl-CoA ACP transacylase"/>
    <property type="match status" value="1"/>
</dbReference>
<dbReference type="Gene3D" id="3.30.70.250">
    <property type="entry name" value="Malonyl-CoA ACP transacylase, ACP-binding"/>
    <property type="match status" value="1"/>
</dbReference>
<dbReference type="FunFam" id="3.30.70.250:FF:000001">
    <property type="entry name" value="Malonyl CoA-acyl carrier protein transacylase"/>
    <property type="match status" value="1"/>
</dbReference>
<dbReference type="PANTHER" id="PTHR42681:SF1">
    <property type="entry name" value="MALONYL-COA-ACYL CARRIER PROTEIN TRANSACYLASE, MITOCHONDRIAL"/>
    <property type="match status" value="1"/>
</dbReference>
<evidence type="ECO:0000256" key="3">
    <source>
        <dbReference type="ARBA" id="ARBA00022679"/>
    </source>
</evidence>
<dbReference type="GO" id="GO:0004314">
    <property type="term" value="F:[acyl-carrier-protein] S-malonyltransferase activity"/>
    <property type="evidence" value="ECO:0007669"/>
    <property type="project" value="UniProtKB-EC"/>
</dbReference>
<sequence>MKKIALLFPGQGSQYVGMGKKLYENYSAAREVFDEANEVLGFDLKELCFNGDINELTKTENTQPVILTASVAAFRVYMEKYGVKPAFLAGHSLGEFAALTCAGAISFKDAVRIVRNRGRYMQEAVPQGIGAMAAVSGVDKPVIEETCIKVSDENHLVVVSNHNSKDQIVISGHTSAVNTASEILKKHGARIVPLKVSAPFHSPLMQPAADRLREELKLYSYNEPKWQVISNTTHCRIKGRKRLLTTWHCRL</sequence>
<dbReference type="Proteomes" id="UP000019109">
    <property type="component" value="Unassembled WGS sequence"/>
</dbReference>
<dbReference type="PANTHER" id="PTHR42681">
    <property type="entry name" value="MALONYL-COA-ACYL CARRIER PROTEIN TRANSACYLASE, MITOCHONDRIAL"/>
    <property type="match status" value="1"/>
</dbReference>
<evidence type="ECO:0000259" key="6">
    <source>
        <dbReference type="SMART" id="SM00827"/>
    </source>
</evidence>
<dbReference type="InterPro" id="IPR016035">
    <property type="entry name" value="Acyl_Trfase/lysoPLipase"/>
</dbReference>